<keyword evidence="5" id="KW-0658">Purine biosynthesis</keyword>
<dbReference type="Gene3D" id="3.40.440.10">
    <property type="entry name" value="Adenylosuccinate Synthetase, subunit A, domain 1"/>
    <property type="match status" value="1"/>
</dbReference>
<evidence type="ECO:0000256" key="4">
    <source>
        <dbReference type="ARBA" id="ARBA00022741"/>
    </source>
</evidence>
<gene>
    <name evidence="8" type="ORF">METZ01_LOCUS447802</name>
</gene>
<evidence type="ECO:0000256" key="6">
    <source>
        <dbReference type="ARBA" id="ARBA00022842"/>
    </source>
</evidence>
<dbReference type="Pfam" id="PF00709">
    <property type="entry name" value="Adenylsucc_synt"/>
    <property type="match status" value="1"/>
</dbReference>
<dbReference type="PROSITE" id="PS01266">
    <property type="entry name" value="ADENYLOSUCCIN_SYN_1"/>
    <property type="match status" value="1"/>
</dbReference>
<dbReference type="EMBL" id="UINC01183957">
    <property type="protein sequence ID" value="SVD94948.1"/>
    <property type="molecule type" value="Genomic_DNA"/>
</dbReference>
<evidence type="ECO:0000313" key="8">
    <source>
        <dbReference type="EMBL" id="SVD94948.1"/>
    </source>
</evidence>
<feature type="non-terminal residue" evidence="8">
    <location>
        <position position="217"/>
    </location>
</feature>
<dbReference type="GO" id="GO:0046872">
    <property type="term" value="F:metal ion binding"/>
    <property type="evidence" value="ECO:0007669"/>
    <property type="project" value="UniProtKB-KW"/>
</dbReference>
<evidence type="ECO:0000256" key="5">
    <source>
        <dbReference type="ARBA" id="ARBA00022755"/>
    </source>
</evidence>
<dbReference type="GO" id="GO:0044208">
    <property type="term" value="P:'de novo' AMP biosynthetic process"/>
    <property type="evidence" value="ECO:0007669"/>
    <property type="project" value="TreeGrafter"/>
</dbReference>
<dbReference type="InterPro" id="IPR042109">
    <property type="entry name" value="Adenylosuccinate_synth_dom1"/>
</dbReference>
<dbReference type="SUPFAM" id="SSF52540">
    <property type="entry name" value="P-loop containing nucleoside triphosphate hydrolases"/>
    <property type="match status" value="1"/>
</dbReference>
<keyword evidence="2" id="KW-0436">Ligase</keyword>
<dbReference type="InterPro" id="IPR033128">
    <property type="entry name" value="Adenylosuccin_syn_Lys_AS"/>
</dbReference>
<dbReference type="SMART" id="SM00788">
    <property type="entry name" value="Adenylsucc_synt"/>
    <property type="match status" value="1"/>
</dbReference>
<dbReference type="PROSITE" id="PS00513">
    <property type="entry name" value="ADENYLOSUCCIN_SYN_2"/>
    <property type="match status" value="1"/>
</dbReference>
<dbReference type="GO" id="GO:0005737">
    <property type="term" value="C:cytoplasm"/>
    <property type="evidence" value="ECO:0007669"/>
    <property type="project" value="TreeGrafter"/>
</dbReference>
<dbReference type="HAMAP" id="MF_00011">
    <property type="entry name" value="Adenylosucc_synth"/>
    <property type="match status" value="1"/>
</dbReference>
<reference evidence="8" key="1">
    <citation type="submission" date="2018-05" db="EMBL/GenBank/DDBJ databases">
        <authorList>
            <person name="Lanie J.A."/>
            <person name="Ng W.-L."/>
            <person name="Kazmierczak K.M."/>
            <person name="Andrzejewski T.M."/>
            <person name="Davidsen T.M."/>
            <person name="Wayne K.J."/>
            <person name="Tettelin H."/>
            <person name="Glass J.I."/>
            <person name="Rusch D."/>
            <person name="Podicherti R."/>
            <person name="Tsui H.-C.T."/>
            <person name="Winkler M.E."/>
        </authorList>
    </citation>
    <scope>NUCLEOTIDE SEQUENCE</scope>
</reference>
<comment type="subunit">
    <text evidence="1">Homodimer.</text>
</comment>
<keyword evidence="4" id="KW-0547">Nucleotide-binding</keyword>
<sequence length="217" mass="24259">MPATVVLGAQWGDEGKGKMVDQLASEASWVARFQGGNNAGHTIVIGDRTLKLNHLPSGITYPDCQLVLGDGMVIDPWTLEKELEDWYAFGNERPEGTRLWISERAHVNLPFHRRIDGTDTKIGTTKRGIGPTYGDKIERVGVRFCDIPSRMADPEWLTYASNRMNARLDLFGIKDTEPSEDDPVGWNTISRQASLHGEITPQSLALDLAWIWQRFGP</sequence>
<evidence type="ECO:0000256" key="3">
    <source>
        <dbReference type="ARBA" id="ARBA00022723"/>
    </source>
</evidence>
<dbReference type="GO" id="GO:0046040">
    <property type="term" value="P:IMP metabolic process"/>
    <property type="evidence" value="ECO:0007669"/>
    <property type="project" value="TreeGrafter"/>
</dbReference>
<dbReference type="AlphaFoldDB" id="A0A382ZJT0"/>
<dbReference type="GO" id="GO:0005525">
    <property type="term" value="F:GTP binding"/>
    <property type="evidence" value="ECO:0007669"/>
    <property type="project" value="UniProtKB-KW"/>
</dbReference>
<protein>
    <recommendedName>
        <fullName evidence="9">Adenylosuccinate synthetase</fullName>
    </recommendedName>
</protein>
<proteinExistence type="inferred from homology"/>
<accession>A0A382ZJT0</accession>
<dbReference type="GO" id="GO:0004019">
    <property type="term" value="F:adenylosuccinate synthase activity"/>
    <property type="evidence" value="ECO:0007669"/>
    <property type="project" value="InterPro"/>
</dbReference>
<dbReference type="PANTHER" id="PTHR11846">
    <property type="entry name" value="ADENYLOSUCCINATE SYNTHETASE"/>
    <property type="match status" value="1"/>
</dbReference>
<keyword evidence="7" id="KW-0342">GTP-binding</keyword>
<keyword evidence="6" id="KW-0460">Magnesium</keyword>
<name>A0A382ZJT0_9ZZZZ</name>
<evidence type="ECO:0008006" key="9">
    <source>
        <dbReference type="Google" id="ProtNLM"/>
    </source>
</evidence>
<evidence type="ECO:0000256" key="2">
    <source>
        <dbReference type="ARBA" id="ARBA00022598"/>
    </source>
</evidence>
<evidence type="ECO:0000256" key="7">
    <source>
        <dbReference type="ARBA" id="ARBA00023134"/>
    </source>
</evidence>
<dbReference type="InterPro" id="IPR042110">
    <property type="entry name" value="Adenylosuccinate_synth_dom2"/>
</dbReference>
<keyword evidence="3" id="KW-0479">Metal-binding</keyword>
<dbReference type="InterPro" id="IPR001114">
    <property type="entry name" value="Adenylosuccinate_synthetase"/>
</dbReference>
<evidence type="ECO:0000256" key="1">
    <source>
        <dbReference type="ARBA" id="ARBA00011738"/>
    </source>
</evidence>
<dbReference type="InterPro" id="IPR027417">
    <property type="entry name" value="P-loop_NTPase"/>
</dbReference>
<dbReference type="InterPro" id="IPR018220">
    <property type="entry name" value="Adenylosuccin_syn_GTP-bd"/>
</dbReference>
<dbReference type="PANTHER" id="PTHR11846:SF0">
    <property type="entry name" value="ADENYLOSUCCINATE SYNTHETASE"/>
    <property type="match status" value="1"/>
</dbReference>
<dbReference type="Gene3D" id="1.10.300.10">
    <property type="entry name" value="Adenylosuccinate Synthetase, subunit A, domain 2"/>
    <property type="match status" value="1"/>
</dbReference>
<organism evidence="8">
    <name type="scientific">marine metagenome</name>
    <dbReference type="NCBI Taxonomy" id="408172"/>
    <lineage>
        <taxon>unclassified sequences</taxon>
        <taxon>metagenomes</taxon>
        <taxon>ecological metagenomes</taxon>
    </lineage>
</organism>